<dbReference type="GO" id="GO:0016020">
    <property type="term" value="C:membrane"/>
    <property type="evidence" value="ECO:0007669"/>
    <property type="project" value="UniProtKB-SubCell"/>
</dbReference>
<evidence type="ECO:0000256" key="3">
    <source>
        <dbReference type="ARBA" id="ARBA00022989"/>
    </source>
</evidence>
<accession>A0A4Y2WIJ2</accession>
<evidence type="ECO:0000256" key="4">
    <source>
        <dbReference type="ARBA" id="ARBA00023136"/>
    </source>
</evidence>
<comment type="subcellular location">
    <subcellularLocation>
        <location evidence="1">Membrane</location>
        <topology evidence="1">Multi-pass membrane protein</topology>
    </subcellularLocation>
</comment>
<dbReference type="AlphaFoldDB" id="A0A4Y2WIJ2"/>
<feature type="non-terminal residue" evidence="7">
    <location>
        <position position="1"/>
    </location>
</feature>
<dbReference type="InterPro" id="IPR018045">
    <property type="entry name" value="S04_transporter_CS"/>
</dbReference>
<comment type="caution">
    <text evidence="7">The sequence shown here is derived from an EMBL/GenBank/DDBJ whole genome shotgun (WGS) entry which is preliminary data.</text>
</comment>
<feature type="non-terminal residue" evidence="7">
    <location>
        <position position="228"/>
    </location>
</feature>
<dbReference type="InterPro" id="IPR011547">
    <property type="entry name" value="SLC26A/SulP_dom"/>
</dbReference>
<protein>
    <submittedName>
        <fullName evidence="7">Solute carrier family 26 member 6</fullName>
    </submittedName>
</protein>
<dbReference type="Pfam" id="PF00916">
    <property type="entry name" value="Sulfate_transp"/>
    <property type="match status" value="1"/>
</dbReference>
<gene>
    <name evidence="7" type="primary">Slc26a6_0</name>
    <name evidence="7" type="ORF">AVEN_9490_1</name>
</gene>
<evidence type="ECO:0000313" key="8">
    <source>
        <dbReference type="Proteomes" id="UP000499080"/>
    </source>
</evidence>
<proteinExistence type="predicted"/>
<sequence length="228" mass="24970">ELPTGSSSFCCITWKIVASFDADIQNSFNRVLQELPIGSRSLLVSLVGCHFGYSWWLIGSTRKLILGMAYAQLSSVSPIYGLYTSFYPVLIYIFLGTSKHVSIGTFAISSLLAGTEVDFIYQQENMTYKIAYEHQAALNMSANGTMGPTDGLPIVHDKIHIAMILTFMVGILQTAMGLCRMGYLTSFMSDEMISAFITGTVIHILTSQIKPITGANITKHSGPFNVIL</sequence>
<dbReference type="PANTHER" id="PTHR11814">
    <property type="entry name" value="SULFATE TRANSPORTER"/>
    <property type="match status" value="1"/>
</dbReference>
<evidence type="ECO:0000256" key="2">
    <source>
        <dbReference type="ARBA" id="ARBA00022692"/>
    </source>
</evidence>
<evidence type="ECO:0000313" key="7">
    <source>
        <dbReference type="EMBL" id="GBO36222.1"/>
    </source>
</evidence>
<evidence type="ECO:0000259" key="6">
    <source>
        <dbReference type="Pfam" id="PF00916"/>
    </source>
</evidence>
<dbReference type="EMBL" id="BGPR01060352">
    <property type="protein sequence ID" value="GBO36222.1"/>
    <property type="molecule type" value="Genomic_DNA"/>
</dbReference>
<feature type="transmembrane region" description="Helical" evidence="5">
    <location>
        <begin position="70"/>
        <end position="95"/>
    </location>
</feature>
<evidence type="ECO:0000256" key="5">
    <source>
        <dbReference type="SAM" id="Phobius"/>
    </source>
</evidence>
<name>A0A4Y2WIJ2_ARAVE</name>
<dbReference type="PROSITE" id="PS01130">
    <property type="entry name" value="SLC26A"/>
    <property type="match status" value="1"/>
</dbReference>
<keyword evidence="4 5" id="KW-0472">Membrane</keyword>
<dbReference type="InterPro" id="IPR001902">
    <property type="entry name" value="SLC26A/SulP_fam"/>
</dbReference>
<organism evidence="7 8">
    <name type="scientific">Araneus ventricosus</name>
    <name type="common">Orbweaver spider</name>
    <name type="synonym">Epeira ventricosa</name>
    <dbReference type="NCBI Taxonomy" id="182803"/>
    <lineage>
        <taxon>Eukaryota</taxon>
        <taxon>Metazoa</taxon>
        <taxon>Ecdysozoa</taxon>
        <taxon>Arthropoda</taxon>
        <taxon>Chelicerata</taxon>
        <taxon>Arachnida</taxon>
        <taxon>Araneae</taxon>
        <taxon>Araneomorphae</taxon>
        <taxon>Entelegynae</taxon>
        <taxon>Araneoidea</taxon>
        <taxon>Araneidae</taxon>
        <taxon>Araneus</taxon>
    </lineage>
</organism>
<evidence type="ECO:0000256" key="1">
    <source>
        <dbReference type="ARBA" id="ARBA00004141"/>
    </source>
</evidence>
<feature type="transmembrane region" description="Helical" evidence="5">
    <location>
        <begin position="159"/>
        <end position="179"/>
    </location>
</feature>
<keyword evidence="2 5" id="KW-0812">Transmembrane</keyword>
<keyword evidence="3 5" id="KW-1133">Transmembrane helix</keyword>
<reference evidence="7 8" key="1">
    <citation type="journal article" date="2019" name="Sci. Rep.">
        <title>Orb-weaving spider Araneus ventricosus genome elucidates the spidroin gene catalogue.</title>
        <authorList>
            <person name="Kono N."/>
            <person name="Nakamura H."/>
            <person name="Ohtoshi R."/>
            <person name="Moran D.A.P."/>
            <person name="Shinohara A."/>
            <person name="Yoshida Y."/>
            <person name="Fujiwara M."/>
            <person name="Mori M."/>
            <person name="Tomita M."/>
            <person name="Arakawa K."/>
        </authorList>
    </citation>
    <scope>NUCLEOTIDE SEQUENCE [LARGE SCALE GENOMIC DNA]</scope>
</reference>
<dbReference type="Proteomes" id="UP000499080">
    <property type="component" value="Unassembled WGS sequence"/>
</dbReference>
<dbReference type="GO" id="GO:0008271">
    <property type="term" value="F:secondary active sulfate transmembrane transporter activity"/>
    <property type="evidence" value="ECO:0007669"/>
    <property type="project" value="InterPro"/>
</dbReference>
<keyword evidence="8" id="KW-1185">Reference proteome</keyword>
<feature type="transmembrane region" description="Helical" evidence="5">
    <location>
        <begin position="37"/>
        <end position="58"/>
    </location>
</feature>
<feature type="domain" description="SLC26A/SulP transporter" evidence="6">
    <location>
        <begin position="65"/>
        <end position="226"/>
    </location>
</feature>
<dbReference type="OrthoDB" id="10056540at2759"/>